<gene>
    <name evidence="3" type="ORF">ETSY1_04210</name>
</gene>
<feature type="signal peptide" evidence="1">
    <location>
        <begin position="1"/>
        <end position="28"/>
    </location>
</feature>
<dbReference type="Pfam" id="PF13435">
    <property type="entry name" value="Cytochrome_C554"/>
    <property type="match status" value="1"/>
</dbReference>
<dbReference type="Proteomes" id="UP000019141">
    <property type="component" value="Unassembled WGS sequence"/>
</dbReference>
<dbReference type="HOGENOM" id="CLU_051685_0_0_7"/>
<evidence type="ECO:0000259" key="2">
    <source>
        <dbReference type="Pfam" id="PF13435"/>
    </source>
</evidence>
<reference evidence="3 4" key="1">
    <citation type="journal article" date="2014" name="Nature">
        <title>An environmental bacterial taxon with a large and distinct metabolic repertoire.</title>
        <authorList>
            <person name="Wilson M.C."/>
            <person name="Mori T."/>
            <person name="Ruckert C."/>
            <person name="Uria A.R."/>
            <person name="Helf M.J."/>
            <person name="Takada K."/>
            <person name="Gernert C."/>
            <person name="Steffens U.A."/>
            <person name="Heycke N."/>
            <person name="Schmitt S."/>
            <person name="Rinke C."/>
            <person name="Helfrich E.J."/>
            <person name="Brachmann A.O."/>
            <person name="Gurgui C."/>
            <person name="Wakimoto T."/>
            <person name="Kracht M."/>
            <person name="Crusemann M."/>
            <person name="Hentschel U."/>
            <person name="Abe I."/>
            <person name="Matsunaga S."/>
            <person name="Kalinowski J."/>
            <person name="Takeyama H."/>
            <person name="Piel J."/>
        </authorList>
    </citation>
    <scope>NUCLEOTIDE SEQUENCE [LARGE SCALE GENOMIC DNA]</scope>
    <source>
        <strain evidence="4">TSY1</strain>
    </source>
</reference>
<evidence type="ECO:0000313" key="3">
    <source>
        <dbReference type="EMBL" id="ETX02272.1"/>
    </source>
</evidence>
<proteinExistence type="predicted"/>
<evidence type="ECO:0000313" key="4">
    <source>
        <dbReference type="Proteomes" id="UP000019141"/>
    </source>
</evidence>
<dbReference type="PATRIC" id="fig|1429438.4.peg.992"/>
<dbReference type="PROSITE" id="PS51257">
    <property type="entry name" value="PROKAR_LIPOPROTEIN"/>
    <property type="match status" value="1"/>
</dbReference>
<dbReference type="Gene3D" id="1.10.1130.10">
    <property type="entry name" value="Flavocytochrome C3, Chain A"/>
    <property type="match status" value="1"/>
</dbReference>
<dbReference type="InterPro" id="IPR023155">
    <property type="entry name" value="Cyt_c-552/4"/>
</dbReference>
<sequence length="418" mass="46527">MYHILGRRAAHWILVLLTCSLLISCRQAPNQAVAENDVVAAFVAKHWQFPVPPQGEPPADYSPLEASLDPQQCGVCHPQQYKDWQTTIHSHAMSPGIYGQMVDMADSDPATYTICASCHTPLSEQLPFLEGDGSYRDNPNFDAKLQQAGLICAGCHVRQHQRFGPPRRAELPPIPPDTKLPHGGFTVSAAYEDSAFCSPCHQFKPTDFALNGKLLQNTHEEWRQSRYAKEGIHCQNCHMPDRRHLWRGIHDPDMVKQAMTVTLEPDAASYAAGDTMTFEIVITNSGAGHYFPTYVTPKIFVQAHLLDAQGNMLSDTAQEAVIGRDVTLDLSTETYDTRIAPDASRTIKYIQAIPPGATTLRVRIVVHPDHFYRQFFEAVLADGEARKGHALLQEALKRAESSPFTVFEREIALSKMQG</sequence>
<feature type="domain" description="Cytochrome c-552/4" evidence="2">
    <location>
        <begin position="72"/>
        <end position="125"/>
    </location>
</feature>
<dbReference type="InterPro" id="IPR036280">
    <property type="entry name" value="Multihaem_cyt_sf"/>
</dbReference>
<keyword evidence="4" id="KW-1185">Reference proteome</keyword>
<comment type="caution">
    <text evidence="3">The sequence shown here is derived from an EMBL/GenBank/DDBJ whole genome shotgun (WGS) entry which is preliminary data.</text>
</comment>
<accession>W4LY24</accession>
<protein>
    <recommendedName>
        <fullName evidence="2">Cytochrome c-552/4 domain-containing protein</fullName>
    </recommendedName>
</protein>
<organism evidence="3 4">
    <name type="scientific">Entotheonella factor</name>
    <dbReference type="NCBI Taxonomy" id="1429438"/>
    <lineage>
        <taxon>Bacteria</taxon>
        <taxon>Pseudomonadati</taxon>
        <taxon>Nitrospinota/Tectimicrobiota group</taxon>
        <taxon>Candidatus Tectimicrobiota</taxon>
        <taxon>Candidatus Entotheonellia</taxon>
        <taxon>Candidatus Entotheonellales</taxon>
        <taxon>Candidatus Entotheonellaceae</taxon>
        <taxon>Candidatus Entotheonella</taxon>
    </lineage>
</organism>
<evidence type="ECO:0000256" key="1">
    <source>
        <dbReference type="SAM" id="SignalP"/>
    </source>
</evidence>
<name>W4LY24_ENTF1</name>
<dbReference type="AlphaFoldDB" id="W4LY24"/>
<dbReference type="EMBL" id="AZHW01000161">
    <property type="protein sequence ID" value="ETX02272.1"/>
    <property type="molecule type" value="Genomic_DNA"/>
</dbReference>
<dbReference type="SUPFAM" id="SSF48695">
    <property type="entry name" value="Multiheme cytochromes"/>
    <property type="match status" value="1"/>
</dbReference>
<feature type="chain" id="PRO_5004844695" description="Cytochrome c-552/4 domain-containing protein" evidence="1">
    <location>
        <begin position="29"/>
        <end position="418"/>
    </location>
</feature>
<keyword evidence="1" id="KW-0732">Signal</keyword>